<dbReference type="Pfam" id="PF12833">
    <property type="entry name" value="HTH_18"/>
    <property type="match status" value="1"/>
</dbReference>
<dbReference type="PANTHER" id="PTHR46796">
    <property type="entry name" value="HTH-TYPE TRANSCRIPTIONAL ACTIVATOR RHAS-RELATED"/>
    <property type="match status" value="1"/>
</dbReference>
<evidence type="ECO:0000256" key="3">
    <source>
        <dbReference type="ARBA" id="ARBA00023159"/>
    </source>
</evidence>
<keyword evidence="2" id="KW-0238">DNA-binding</keyword>
<dbReference type="GO" id="GO:0043565">
    <property type="term" value="F:sequence-specific DNA binding"/>
    <property type="evidence" value="ECO:0007669"/>
    <property type="project" value="InterPro"/>
</dbReference>
<accession>A0A833JV20</accession>
<evidence type="ECO:0000313" key="7">
    <source>
        <dbReference type="EMBL" id="KAE8546640.1"/>
    </source>
</evidence>
<dbReference type="Gene3D" id="1.10.10.60">
    <property type="entry name" value="Homeodomain-like"/>
    <property type="match status" value="2"/>
</dbReference>
<comment type="caution">
    <text evidence="7">The sequence shown here is derived from an EMBL/GenBank/DDBJ whole genome shotgun (WGS) entry which is preliminary data.</text>
</comment>
<evidence type="ECO:0000256" key="4">
    <source>
        <dbReference type="ARBA" id="ARBA00023163"/>
    </source>
</evidence>
<keyword evidence="4" id="KW-0804">Transcription</keyword>
<dbReference type="InterPro" id="IPR020449">
    <property type="entry name" value="Tscrpt_reg_AraC-type_HTH"/>
</dbReference>
<organism evidence="7 8">
    <name type="scientific">Marinobacter nauticus</name>
    <name type="common">Marinobacter hydrocarbonoclasticus</name>
    <name type="synonym">Marinobacter aquaeolei</name>
    <dbReference type="NCBI Taxonomy" id="2743"/>
    <lineage>
        <taxon>Bacteria</taxon>
        <taxon>Pseudomonadati</taxon>
        <taxon>Pseudomonadota</taxon>
        <taxon>Gammaproteobacteria</taxon>
        <taxon>Pseudomonadales</taxon>
        <taxon>Marinobacteraceae</taxon>
        <taxon>Marinobacter</taxon>
    </lineage>
</organism>
<evidence type="ECO:0000256" key="2">
    <source>
        <dbReference type="ARBA" id="ARBA00023125"/>
    </source>
</evidence>
<name>A0A833JV20_MARNT</name>
<dbReference type="PANTHER" id="PTHR46796:SF6">
    <property type="entry name" value="ARAC SUBFAMILY"/>
    <property type="match status" value="1"/>
</dbReference>
<dbReference type="PROSITE" id="PS01124">
    <property type="entry name" value="HTH_ARAC_FAMILY_2"/>
    <property type="match status" value="1"/>
</dbReference>
<keyword evidence="3" id="KW-0010">Activator</keyword>
<evidence type="ECO:0000256" key="5">
    <source>
        <dbReference type="ARBA" id="ARBA00037345"/>
    </source>
</evidence>
<proteinExistence type="predicted"/>
<feature type="domain" description="HTH araC/xylS-type" evidence="6">
    <location>
        <begin position="60"/>
        <end position="161"/>
    </location>
</feature>
<evidence type="ECO:0000313" key="8">
    <source>
        <dbReference type="Proteomes" id="UP000469950"/>
    </source>
</evidence>
<dbReference type="Proteomes" id="UP000469950">
    <property type="component" value="Unassembled WGS sequence"/>
</dbReference>
<sequence>MGWAFASGHRRHLQRGGFKSEPAPSAAVAQSVVNMVAAGLQSLPACKQCELSSMGDYQISRVRQCIEDRLREPGLSIESIAAQLNMSPGHLHRLFRDQLQSPAQYLWTRRLDACSRELLDARRAKATVSEIAFGWGFNDAAHFSRSFKARFGCSPREWRRQSGGID</sequence>
<gene>
    <name evidence="7" type="ORF">F6453_0881</name>
</gene>
<dbReference type="SUPFAM" id="SSF46689">
    <property type="entry name" value="Homeodomain-like"/>
    <property type="match status" value="2"/>
</dbReference>
<reference evidence="7 8" key="1">
    <citation type="submission" date="2019-10" db="EMBL/GenBank/DDBJ databases">
        <title>Draft genome sequence of Marinobacter hydrocarbonoclasticus NCT7M from the microbiome of the marine copepod.</title>
        <authorList>
            <person name="Nuttall R."/>
            <person name="Sharma G."/>
            <person name="Moisander P."/>
        </authorList>
    </citation>
    <scope>NUCLEOTIDE SEQUENCE [LARGE SCALE GENOMIC DNA]</scope>
    <source>
        <strain evidence="7 8">NCT7M</strain>
    </source>
</reference>
<evidence type="ECO:0000259" key="6">
    <source>
        <dbReference type="PROSITE" id="PS01124"/>
    </source>
</evidence>
<comment type="function">
    <text evidence="5">Regulatory protein of the TOL plasmid xyl operons. XylS activates the xylXYZLTEGFJQKIH operon required for the degradation of toluene, m-xylene and p-xylene.</text>
</comment>
<dbReference type="PRINTS" id="PR00032">
    <property type="entry name" value="HTHARAC"/>
</dbReference>
<keyword evidence="1" id="KW-0805">Transcription regulation</keyword>
<dbReference type="InterPro" id="IPR009057">
    <property type="entry name" value="Homeodomain-like_sf"/>
</dbReference>
<dbReference type="AlphaFoldDB" id="A0A833JV20"/>
<dbReference type="InterPro" id="IPR018060">
    <property type="entry name" value="HTH_AraC"/>
</dbReference>
<dbReference type="GO" id="GO:0003700">
    <property type="term" value="F:DNA-binding transcription factor activity"/>
    <property type="evidence" value="ECO:0007669"/>
    <property type="project" value="InterPro"/>
</dbReference>
<dbReference type="EMBL" id="WBMP01000003">
    <property type="protein sequence ID" value="KAE8546640.1"/>
    <property type="molecule type" value="Genomic_DNA"/>
</dbReference>
<protein>
    <submittedName>
        <fullName evidence="7">Transcriptional regulator, AraC family</fullName>
    </submittedName>
</protein>
<dbReference type="InterPro" id="IPR050204">
    <property type="entry name" value="AraC_XylS_family_regulators"/>
</dbReference>
<dbReference type="SMART" id="SM00342">
    <property type="entry name" value="HTH_ARAC"/>
    <property type="match status" value="1"/>
</dbReference>
<evidence type="ECO:0000256" key="1">
    <source>
        <dbReference type="ARBA" id="ARBA00023015"/>
    </source>
</evidence>